<comment type="caution">
    <text evidence="9">The sequence shown here is derived from an EMBL/GenBank/DDBJ whole genome shotgun (WGS) entry which is preliminary data.</text>
</comment>
<dbReference type="GO" id="GO:0004308">
    <property type="term" value="F:exo-alpha-sialidase activity"/>
    <property type="evidence" value="ECO:0007669"/>
    <property type="project" value="UniProtKB-EC"/>
</dbReference>
<gene>
    <name evidence="9" type="ORF">AQI95_23200</name>
</gene>
<keyword evidence="5" id="KW-1015">Disulfide bond</keyword>
<comment type="catalytic activity">
    <reaction evidence="1">
        <text>Hydrolysis of alpha-(2-&gt;3)-, alpha-(2-&gt;6)-, alpha-(2-&gt;8)- glycosidic linkages of terminal sialic acid residues in oligosaccharides, glycoproteins, glycolipids, colominic acid and synthetic substrates.</text>
        <dbReference type="EC" id="3.2.1.18"/>
    </reaction>
</comment>
<dbReference type="PANTHER" id="PTHR10628">
    <property type="entry name" value="SIALIDASE"/>
    <property type="match status" value="1"/>
</dbReference>
<evidence type="ECO:0000313" key="10">
    <source>
        <dbReference type="Proteomes" id="UP000053127"/>
    </source>
</evidence>
<feature type="signal peptide" evidence="6">
    <location>
        <begin position="1"/>
        <end position="35"/>
    </location>
</feature>
<dbReference type="SUPFAM" id="SSF49899">
    <property type="entry name" value="Concanavalin A-like lectins/glucanases"/>
    <property type="match status" value="1"/>
</dbReference>
<dbReference type="InterPro" id="IPR001791">
    <property type="entry name" value="Laminin_G"/>
</dbReference>
<dbReference type="Pfam" id="PF13385">
    <property type="entry name" value="Laminin_G_3"/>
    <property type="match status" value="1"/>
</dbReference>
<dbReference type="SMART" id="SM00560">
    <property type="entry name" value="LamGL"/>
    <property type="match status" value="1"/>
</dbReference>
<dbReference type="Gene3D" id="2.60.120.200">
    <property type="match status" value="1"/>
</dbReference>
<keyword evidence="4 6" id="KW-0732">Signal</keyword>
<dbReference type="EMBL" id="LMWN01000033">
    <property type="protein sequence ID" value="KUN03410.1"/>
    <property type="molecule type" value="Genomic_DNA"/>
</dbReference>
<evidence type="ECO:0000256" key="6">
    <source>
        <dbReference type="SAM" id="SignalP"/>
    </source>
</evidence>
<dbReference type="GO" id="GO:0016020">
    <property type="term" value="C:membrane"/>
    <property type="evidence" value="ECO:0007669"/>
    <property type="project" value="TreeGrafter"/>
</dbReference>
<dbReference type="InterPro" id="IPR011040">
    <property type="entry name" value="Sialidase"/>
</dbReference>
<evidence type="ECO:0000313" key="9">
    <source>
        <dbReference type="EMBL" id="KUN03410.1"/>
    </source>
</evidence>
<dbReference type="PANTHER" id="PTHR10628:SF30">
    <property type="entry name" value="EXO-ALPHA-SIALIDASE"/>
    <property type="match status" value="1"/>
</dbReference>
<dbReference type="InterPro" id="IPR026856">
    <property type="entry name" value="Sialidase_fam"/>
</dbReference>
<comment type="similarity">
    <text evidence="2">Belongs to the glycosyl hydrolase 33 family.</text>
</comment>
<dbReference type="GO" id="GO:0006689">
    <property type="term" value="P:ganglioside catabolic process"/>
    <property type="evidence" value="ECO:0007669"/>
    <property type="project" value="TreeGrafter"/>
</dbReference>
<evidence type="ECO:0000259" key="8">
    <source>
        <dbReference type="SMART" id="SM00560"/>
    </source>
</evidence>
<dbReference type="InterPro" id="IPR013320">
    <property type="entry name" value="ConA-like_dom_sf"/>
</dbReference>
<dbReference type="GO" id="GO:0005737">
    <property type="term" value="C:cytoplasm"/>
    <property type="evidence" value="ECO:0007669"/>
    <property type="project" value="TreeGrafter"/>
</dbReference>
<dbReference type="Proteomes" id="UP000053127">
    <property type="component" value="Unassembled WGS sequence"/>
</dbReference>
<name>A0A101P1W6_9ACTN</name>
<evidence type="ECO:0000256" key="2">
    <source>
        <dbReference type="ARBA" id="ARBA00009348"/>
    </source>
</evidence>
<dbReference type="SMART" id="SM00282">
    <property type="entry name" value="LamG"/>
    <property type="match status" value="1"/>
</dbReference>
<dbReference type="RefSeq" id="WP_067126879.1">
    <property type="nucleotide sequence ID" value="NZ_KQ948214.1"/>
</dbReference>
<evidence type="ECO:0000259" key="7">
    <source>
        <dbReference type="SMART" id="SM00282"/>
    </source>
</evidence>
<evidence type="ECO:0000256" key="5">
    <source>
        <dbReference type="ARBA" id="ARBA00023157"/>
    </source>
</evidence>
<feature type="domain" description="LamG-like jellyroll fold" evidence="8">
    <location>
        <begin position="461"/>
        <end position="600"/>
    </location>
</feature>
<accession>A0A101P1W6</accession>
<sequence>MPSGLRARLRSVLAAVCTVAALFVLPLATPHPAHAQPAADSPEFAQQVLFKASQDPGYACFRIPAIARTADGTLLAFAEGRVLNCGDAADIDIVLKRSTDGGRSWGPLQVVNDGGGDTHGNPAPIVDRETGRVWLAETYNTGRTDSASCAIPCDRTPHLQYSDDDGRTWSAPRDLSPEILPADWNSWYATGPVHGIQLTRGRYAGRLVFGVNTESWDGSRITANHAALIVSDDHGGHWRIGATDTWPIADDGTFRQKPSELTLAERQDGSLLISGREQDGTDLGHRTQALSRDGGGSFTAPFHDLPDLYAPMVQGSMLRIGDRLLLACPADPDRRRTMMIRSSYDGGRTWDSVDRGTVVTTDWSGYSDLVRADADTVGLIYEGGAVDARDEIRFARFTEDWLAPRRGPDPVTSDWSPRARPAAVLGGASRTDGVFGGALEFDGIDDAVRLPYRSDLPLGTKDFTASLWFRYTATSGEQPLLWMGGIGTSQPQVWVRGEPASNRVQGLITVRDGAIAPQTAYVRTDKAYNDGEWHHLVLRRGAGELSLFVDGAKTSVADVPGSVSRNSPFGVHIGQRMDSRAFFTGAIDEVHVWDRALTDEEVSDPRALRSPKDTVLWLPLDHVSG</sequence>
<dbReference type="Pfam" id="PF13088">
    <property type="entry name" value="BNR_2"/>
    <property type="match status" value="1"/>
</dbReference>
<dbReference type="CDD" id="cd15482">
    <property type="entry name" value="Sialidase_non-viral"/>
    <property type="match status" value="1"/>
</dbReference>
<feature type="chain" id="PRO_5007102174" description="exo-alpha-sialidase" evidence="6">
    <location>
        <begin position="36"/>
        <end position="625"/>
    </location>
</feature>
<evidence type="ECO:0000256" key="1">
    <source>
        <dbReference type="ARBA" id="ARBA00000427"/>
    </source>
</evidence>
<dbReference type="InterPro" id="IPR036278">
    <property type="entry name" value="Sialidase_sf"/>
</dbReference>
<evidence type="ECO:0000256" key="3">
    <source>
        <dbReference type="ARBA" id="ARBA00012733"/>
    </source>
</evidence>
<dbReference type="EC" id="3.2.1.18" evidence="3"/>
<dbReference type="OrthoDB" id="7294637at2"/>
<dbReference type="SUPFAM" id="SSF50939">
    <property type="entry name" value="Sialidases"/>
    <property type="match status" value="1"/>
</dbReference>
<evidence type="ECO:0000256" key="4">
    <source>
        <dbReference type="ARBA" id="ARBA00022729"/>
    </source>
</evidence>
<dbReference type="CDD" id="cd00110">
    <property type="entry name" value="LamG"/>
    <property type="match status" value="1"/>
</dbReference>
<organism evidence="9 10">
    <name type="scientific">Streptomyces yokosukanensis</name>
    <dbReference type="NCBI Taxonomy" id="67386"/>
    <lineage>
        <taxon>Bacteria</taxon>
        <taxon>Bacillati</taxon>
        <taxon>Actinomycetota</taxon>
        <taxon>Actinomycetes</taxon>
        <taxon>Kitasatosporales</taxon>
        <taxon>Streptomycetaceae</taxon>
        <taxon>Streptomyces</taxon>
    </lineage>
</organism>
<dbReference type="AlphaFoldDB" id="A0A101P1W6"/>
<protein>
    <recommendedName>
        <fullName evidence="3">exo-alpha-sialidase</fullName>
        <ecNumber evidence="3">3.2.1.18</ecNumber>
    </recommendedName>
</protein>
<dbReference type="InterPro" id="IPR006558">
    <property type="entry name" value="LamG-like"/>
</dbReference>
<keyword evidence="10" id="KW-1185">Reference proteome</keyword>
<reference evidence="9 10" key="1">
    <citation type="submission" date="2015-10" db="EMBL/GenBank/DDBJ databases">
        <title>Draft genome sequence of Streptomyces yokosukanensis DSM 40224, type strain for the species Streptomyces yokosukanensis.</title>
        <authorList>
            <person name="Ruckert C."/>
            <person name="Winkler A."/>
            <person name="Kalinowski J."/>
            <person name="Kampfer P."/>
            <person name="Glaeser S."/>
        </authorList>
    </citation>
    <scope>NUCLEOTIDE SEQUENCE [LARGE SCALE GENOMIC DNA]</scope>
    <source>
        <strain evidence="9 10">DSM 40224</strain>
    </source>
</reference>
<dbReference type="STRING" id="67386.AQI95_23200"/>
<dbReference type="Gene3D" id="2.120.10.10">
    <property type="match status" value="1"/>
</dbReference>
<dbReference type="GO" id="GO:0009313">
    <property type="term" value="P:oligosaccharide catabolic process"/>
    <property type="evidence" value="ECO:0007669"/>
    <property type="project" value="TreeGrafter"/>
</dbReference>
<feature type="domain" description="Laminin G" evidence="7">
    <location>
        <begin position="461"/>
        <end position="595"/>
    </location>
</feature>
<proteinExistence type="inferred from homology"/>